<comment type="caution">
    <text evidence="1">The sequence shown here is derived from an EMBL/GenBank/DDBJ whole genome shotgun (WGS) entry which is preliminary data.</text>
</comment>
<dbReference type="EMBL" id="JACHMY010000001">
    <property type="protein sequence ID" value="MBB5833674.1"/>
    <property type="molecule type" value="Genomic_DNA"/>
</dbReference>
<keyword evidence="2" id="KW-1185">Reference proteome</keyword>
<organism evidence="1 2">
    <name type="scientific">Kribbella italica</name>
    <dbReference type="NCBI Taxonomy" id="1540520"/>
    <lineage>
        <taxon>Bacteria</taxon>
        <taxon>Bacillati</taxon>
        <taxon>Actinomycetota</taxon>
        <taxon>Actinomycetes</taxon>
        <taxon>Propionibacteriales</taxon>
        <taxon>Kribbellaceae</taxon>
        <taxon>Kribbella</taxon>
    </lineage>
</organism>
<name>A0A7W9J124_9ACTN</name>
<sequence>MPDHSESIQVATAPAAVYALITDLPRMSEWSPECTRVTWRGSAPYGVVGSRFIGHNRVGAARWFTQGVVTEALVDRRFTFHIHFGPVPISDWSYELAPAADGTCVVTESWTDRRPRPLRRAFALAFGQRAPRNEHGIHTTLVNLKATAESAVR</sequence>
<dbReference type="SUPFAM" id="SSF55961">
    <property type="entry name" value="Bet v1-like"/>
    <property type="match status" value="1"/>
</dbReference>
<dbReference type="CDD" id="cd07812">
    <property type="entry name" value="SRPBCC"/>
    <property type="match status" value="1"/>
</dbReference>
<reference evidence="1 2" key="1">
    <citation type="submission" date="2020-08" db="EMBL/GenBank/DDBJ databases">
        <title>Sequencing the genomes of 1000 actinobacteria strains.</title>
        <authorList>
            <person name="Klenk H.-P."/>
        </authorList>
    </citation>
    <scope>NUCLEOTIDE SEQUENCE [LARGE SCALE GENOMIC DNA]</scope>
    <source>
        <strain evidence="1 2">DSM 28967</strain>
    </source>
</reference>
<dbReference type="Gene3D" id="3.30.530.20">
    <property type="match status" value="1"/>
</dbReference>
<evidence type="ECO:0008006" key="3">
    <source>
        <dbReference type="Google" id="ProtNLM"/>
    </source>
</evidence>
<dbReference type="RefSeq" id="WP_184793536.1">
    <property type="nucleotide sequence ID" value="NZ_JACHMY010000001.1"/>
</dbReference>
<dbReference type="AlphaFoldDB" id="A0A7W9J124"/>
<proteinExistence type="predicted"/>
<dbReference type="Pfam" id="PF10604">
    <property type="entry name" value="Polyketide_cyc2"/>
    <property type="match status" value="1"/>
</dbReference>
<evidence type="ECO:0000313" key="1">
    <source>
        <dbReference type="EMBL" id="MBB5833674.1"/>
    </source>
</evidence>
<evidence type="ECO:0000313" key="2">
    <source>
        <dbReference type="Proteomes" id="UP000549971"/>
    </source>
</evidence>
<protein>
    <recommendedName>
        <fullName evidence="3">SRPBCC family protein</fullName>
    </recommendedName>
</protein>
<gene>
    <name evidence="1" type="ORF">HDA39_000408</name>
</gene>
<dbReference type="InterPro" id="IPR023393">
    <property type="entry name" value="START-like_dom_sf"/>
</dbReference>
<dbReference type="Proteomes" id="UP000549971">
    <property type="component" value="Unassembled WGS sequence"/>
</dbReference>
<accession>A0A7W9J124</accession>
<dbReference type="InterPro" id="IPR019587">
    <property type="entry name" value="Polyketide_cyclase/dehydratase"/>
</dbReference>